<evidence type="ECO:0000256" key="1">
    <source>
        <dbReference type="SAM" id="MobiDB-lite"/>
    </source>
</evidence>
<feature type="compositionally biased region" description="Polar residues" evidence="1">
    <location>
        <begin position="9"/>
        <end position="21"/>
    </location>
</feature>
<feature type="region of interest" description="Disordered" evidence="1">
    <location>
        <begin position="1"/>
        <end position="21"/>
    </location>
</feature>
<name>A0A3B0XLD2_9ZZZZ</name>
<feature type="non-terminal residue" evidence="2">
    <location>
        <position position="21"/>
    </location>
</feature>
<dbReference type="EMBL" id="UOFJ01000331">
    <property type="protein sequence ID" value="VAW68371.1"/>
    <property type="molecule type" value="Genomic_DNA"/>
</dbReference>
<organism evidence="2">
    <name type="scientific">hydrothermal vent metagenome</name>
    <dbReference type="NCBI Taxonomy" id="652676"/>
    <lineage>
        <taxon>unclassified sequences</taxon>
        <taxon>metagenomes</taxon>
        <taxon>ecological metagenomes</taxon>
    </lineage>
</organism>
<proteinExistence type="predicted"/>
<reference evidence="2" key="1">
    <citation type="submission" date="2018-06" db="EMBL/GenBank/DDBJ databases">
        <authorList>
            <person name="Zhirakovskaya E."/>
        </authorList>
    </citation>
    <scope>NUCLEOTIDE SEQUENCE</scope>
</reference>
<sequence>MIMNEHLKSAQNSLDIRTVSL</sequence>
<dbReference type="AlphaFoldDB" id="A0A3B0XLD2"/>
<evidence type="ECO:0000313" key="2">
    <source>
        <dbReference type="EMBL" id="VAW68371.1"/>
    </source>
</evidence>
<protein>
    <submittedName>
        <fullName evidence="2">Uncharacterized protein</fullName>
    </submittedName>
</protein>
<gene>
    <name evidence="2" type="ORF">MNBD_GAMMA10-2989</name>
</gene>
<accession>A0A3B0XLD2</accession>